<evidence type="ECO:0000256" key="2">
    <source>
        <dbReference type="SAM" id="Phobius"/>
    </source>
</evidence>
<dbReference type="InParanoid" id="A0A165TWW0"/>
<evidence type="ECO:0000313" key="3">
    <source>
        <dbReference type="EMBL" id="KZT27296.1"/>
    </source>
</evidence>
<dbReference type="Proteomes" id="UP000076761">
    <property type="component" value="Unassembled WGS sequence"/>
</dbReference>
<dbReference type="OrthoDB" id="5570013at2759"/>
<keyword evidence="2" id="KW-1133">Transmembrane helix</keyword>
<protein>
    <submittedName>
        <fullName evidence="3">Uncharacterized protein</fullName>
    </submittedName>
</protein>
<reference evidence="3 4" key="1">
    <citation type="journal article" date="2016" name="Mol. Biol. Evol.">
        <title>Comparative Genomics of Early-Diverging Mushroom-Forming Fungi Provides Insights into the Origins of Lignocellulose Decay Capabilities.</title>
        <authorList>
            <person name="Nagy L.G."/>
            <person name="Riley R."/>
            <person name="Tritt A."/>
            <person name="Adam C."/>
            <person name="Daum C."/>
            <person name="Floudas D."/>
            <person name="Sun H."/>
            <person name="Yadav J.S."/>
            <person name="Pangilinan J."/>
            <person name="Larsson K.H."/>
            <person name="Matsuura K."/>
            <person name="Barry K."/>
            <person name="Labutti K."/>
            <person name="Kuo R."/>
            <person name="Ohm R.A."/>
            <person name="Bhattacharya S.S."/>
            <person name="Shirouzu T."/>
            <person name="Yoshinaga Y."/>
            <person name="Martin F.M."/>
            <person name="Grigoriev I.V."/>
            <person name="Hibbett D.S."/>
        </authorList>
    </citation>
    <scope>NUCLEOTIDE SEQUENCE [LARGE SCALE GENOMIC DNA]</scope>
    <source>
        <strain evidence="3 4">HHB14362 ss-1</strain>
    </source>
</reference>
<sequence>MILLPEDDLTVSPIKSQFNGDLESGPDELLSPPPPYAQAGYHAADPYYPPERDSDTSAEKRFFQALATAILIWTVFGLLLKAVFWKEYVKVITDIGFAAPEEGDGEVIRCIYSPAFNHTHLRARASNSRLSEPLFFSYGTNSTSDYKLKRKWRWRSEPLEPHVHNATASFSLGPTTKLFFFSRGTISQGTVDFTVGNSSDIEVEVNVVYASKDHFDRASVCLLKRAEDQVGIGIYTPELTAKERRSSPTTPYYYPVFNIQVQFPPPIYSHLPIPISDHPIFSLPS</sequence>
<dbReference type="AlphaFoldDB" id="A0A165TWW0"/>
<dbReference type="STRING" id="1314782.A0A165TWW0"/>
<keyword evidence="4" id="KW-1185">Reference proteome</keyword>
<dbReference type="EMBL" id="KV425562">
    <property type="protein sequence ID" value="KZT27296.1"/>
    <property type="molecule type" value="Genomic_DNA"/>
</dbReference>
<organism evidence="3 4">
    <name type="scientific">Neolentinus lepideus HHB14362 ss-1</name>
    <dbReference type="NCBI Taxonomy" id="1314782"/>
    <lineage>
        <taxon>Eukaryota</taxon>
        <taxon>Fungi</taxon>
        <taxon>Dikarya</taxon>
        <taxon>Basidiomycota</taxon>
        <taxon>Agaricomycotina</taxon>
        <taxon>Agaricomycetes</taxon>
        <taxon>Gloeophyllales</taxon>
        <taxon>Gloeophyllaceae</taxon>
        <taxon>Neolentinus</taxon>
    </lineage>
</organism>
<feature type="transmembrane region" description="Helical" evidence="2">
    <location>
        <begin position="62"/>
        <end position="80"/>
    </location>
</feature>
<name>A0A165TWW0_9AGAM</name>
<evidence type="ECO:0000313" key="4">
    <source>
        <dbReference type="Proteomes" id="UP000076761"/>
    </source>
</evidence>
<evidence type="ECO:0000256" key="1">
    <source>
        <dbReference type="SAM" id="MobiDB-lite"/>
    </source>
</evidence>
<accession>A0A165TWW0</accession>
<keyword evidence="2" id="KW-0812">Transmembrane</keyword>
<keyword evidence="2" id="KW-0472">Membrane</keyword>
<proteinExistence type="predicted"/>
<gene>
    <name evidence="3" type="ORF">NEOLEDRAFT_1176729</name>
</gene>
<feature type="region of interest" description="Disordered" evidence="1">
    <location>
        <begin position="14"/>
        <end position="35"/>
    </location>
</feature>